<dbReference type="RefSeq" id="WP_183184935.1">
    <property type="nucleotide sequence ID" value="NZ_BMNP01000015.1"/>
</dbReference>
<evidence type="ECO:0000313" key="2">
    <source>
        <dbReference type="Proteomes" id="UP000559598"/>
    </source>
</evidence>
<dbReference type="AlphaFoldDB" id="A0A840DVV0"/>
<proteinExistence type="predicted"/>
<dbReference type="Pfam" id="PF14101">
    <property type="entry name" value="DUF4275"/>
    <property type="match status" value="1"/>
</dbReference>
<dbReference type="EMBL" id="JACIDE010000016">
    <property type="protein sequence ID" value="MBB4074557.1"/>
    <property type="molecule type" value="Genomic_DNA"/>
</dbReference>
<name>A0A840DVV0_9BACL</name>
<reference evidence="1 2" key="1">
    <citation type="submission" date="2020-08" db="EMBL/GenBank/DDBJ databases">
        <title>Genomic Encyclopedia of Type Strains, Phase IV (KMG-IV): sequencing the most valuable type-strain genomes for metagenomic binning, comparative biology and taxonomic classification.</title>
        <authorList>
            <person name="Goeker M."/>
        </authorList>
    </citation>
    <scope>NUCLEOTIDE SEQUENCE [LARGE SCALE GENOMIC DNA]</scope>
    <source>
        <strain evidence="1 2">DSM 17075</strain>
    </source>
</reference>
<accession>A0A840DVV0</accession>
<organism evidence="1 2">
    <name type="scientific">Anoxybacteroides voinovskiense</name>
    <dbReference type="NCBI Taxonomy" id="230470"/>
    <lineage>
        <taxon>Bacteria</taxon>
        <taxon>Bacillati</taxon>
        <taxon>Bacillota</taxon>
        <taxon>Bacilli</taxon>
        <taxon>Bacillales</taxon>
        <taxon>Anoxybacillaceae</taxon>
        <taxon>Anoxybacteroides</taxon>
    </lineage>
</organism>
<keyword evidence="2" id="KW-1185">Reference proteome</keyword>
<sequence>MGWIEKLQAKGVIVKKIGKMGEQLRAQWERAFADHISQQEKASIYFDQFLWHVFSYKMLPCLEEREAVEIFNREQKEECLIFYQNDDRVYHLMNAQCLRAEDLQDEHDLYVIDPTFTWTYVQTHEWFCGPYFYRKGQRS</sequence>
<comment type="caution">
    <text evidence="1">The sequence shown here is derived from an EMBL/GenBank/DDBJ whole genome shotgun (WGS) entry which is preliminary data.</text>
</comment>
<evidence type="ECO:0000313" key="1">
    <source>
        <dbReference type="EMBL" id="MBB4074557.1"/>
    </source>
</evidence>
<dbReference type="Proteomes" id="UP000559598">
    <property type="component" value="Unassembled WGS sequence"/>
</dbReference>
<gene>
    <name evidence="1" type="ORF">GGR02_002324</name>
</gene>
<protein>
    <recommendedName>
        <fullName evidence="3">DUF4275 domain-containing protein</fullName>
    </recommendedName>
</protein>
<dbReference type="InterPro" id="IPR025454">
    <property type="entry name" value="DUF4275"/>
</dbReference>
<evidence type="ECO:0008006" key="3">
    <source>
        <dbReference type="Google" id="ProtNLM"/>
    </source>
</evidence>